<feature type="transmembrane region" description="Helical" evidence="11">
    <location>
        <begin position="157"/>
        <end position="178"/>
    </location>
</feature>
<evidence type="ECO:0000259" key="13">
    <source>
        <dbReference type="PROSITE" id="PS50929"/>
    </source>
</evidence>
<reference evidence="14 15" key="1">
    <citation type="submission" date="2015-01" db="EMBL/GenBank/DDBJ databases">
        <title>Comparative genomics of the lactic acid bacteria isolated from the honey bee gut.</title>
        <authorList>
            <person name="Ellegaard K.M."/>
            <person name="Tamarit D."/>
            <person name="Javelind E."/>
            <person name="Olofsson T."/>
            <person name="Andersson S.G."/>
            <person name="Vasquez A."/>
        </authorList>
    </citation>
    <scope>NUCLEOTIDE SEQUENCE [LARGE SCALE GENOMIC DNA]</scope>
    <source>
        <strain evidence="14 15">Bin4</strain>
    </source>
</reference>
<comment type="caution">
    <text evidence="14">The sequence shown here is derived from an EMBL/GenBank/DDBJ whole genome shotgun (WGS) entry which is preliminary data.</text>
</comment>
<dbReference type="CDD" id="cd18584">
    <property type="entry name" value="ABC_6TM_AarD_CydD"/>
    <property type="match status" value="1"/>
</dbReference>
<keyword evidence="6" id="KW-0547">Nucleotide-binding</keyword>
<evidence type="ECO:0000256" key="10">
    <source>
        <dbReference type="ARBA" id="ARBA00023136"/>
    </source>
</evidence>
<dbReference type="HOGENOM" id="CLU_000604_84_9_9"/>
<dbReference type="Pfam" id="PF00664">
    <property type="entry name" value="ABC_membrane"/>
    <property type="match status" value="1"/>
</dbReference>
<dbReference type="GO" id="GO:0005886">
    <property type="term" value="C:plasma membrane"/>
    <property type="evidence" value="ECO:0007669"/>
    <property type="project" value="UniProtKB-SubCell"/>
</dbReference>
<feature type="domain" description="ABC transporter" evidence="12">
    <location>
        <begin position="333"/>
        <end position="570"/>
    </location>
</feature>
<dbReference type="FunFam" id="3.40.50.300:FF:000299">
    <property type="entry name" value="ABC transporter ATP-binding protein/permease"/>
    <property type="match status" value="1"/>
</dbReference>
<dbReference type="InterPro" id="IPR036640">
    <property type="entry name" value="ABC1_TM_sf"/>
</dbReference>
<feature type="transmembrane region" description="Helical" evidence="11">
    <location>
        <begin position="236"/>
        <end position="262"/>
    </location>
</feature>
<dbReference type="Pfam" id="PF00005">
    <property type="entry name" value="ABC_tran"/>
    <property type="match status" value="1"/>
</dbReference>
<evidence type="ECO:0000256" key="4">
    <source>
        <dbReference type="ARBA" id="ARBA00022670"/>
    </source>
</evidence>
<dbReference type="Proteomes" id="UP000033558">
    <property type="component" value="Unassembled WGS sequence"/>
</dbReference>
<keyword evidence="2" id="KW-0813">Transport</keyword>
<evidence type="ECO:0000256" key="6">
    <source>
        <dbReference type="ARBA" id="ARBA00022741"/>
    </source>
</evidence>
<dbReference type="Gene3D" id="1.20.1560.10">
    <property type="entry name" value="ABC transporter type 1, transmembrane domain"/>
    <property type="match status" value="1"/>
</dbReference>
<dbReference type="InterPro" id="IPR027417">
    <property type="entry name" value="P-loop_NTPase"/>
</dbReference>
<evidence type="ECO:0000256" key="2">
    <source>
        <dbReference type="ARBA" id="ARBA00022448"/>
    </source>
</evidence>
<evidence type="ECO:0000256" key="9">
    <source>
        <dbReference type="ARBA" id="ARBA00022989"/>
    </source>
</evidence>
<dbReference type="GO" id="GO:0034040">
    <property type="term" value="F:ATPase-coupled lipid transmembrane transporter activity"/>
    <property type="evidence" value="ECO:0007669"/>
    <property type="project" value="TreeGrafter"/>
</dbReference>
<evidence type="ECO:0000256" key="3">
    <source>
        <dbReference type="ARBA" id="ARBA00022475"/>
    </source>
</evidence>
<dbReference type="OrthoDB" id="9806127at2"/>
<feature type="transmembrane region" description="Helical" evidence="11">
    <location>
        <begin position="53"/>
        <end position="70"/>
    </location>
</feature>
<evidence type="ECO:0000256" key="11">
    <source>
        <dbReference type="SAM" id="Phobius"/>
    </source>
</evidence>
<dbReference type="PROSITE" id="PS50893">
    <property type="entry name" value="ABC_TRANSPORTER_2"/>
    <property type="match status" value="1"/>
</dbReference>
<dbReference type="RefSeq" id="WP_046317929.1">
    <property type="nucleotide sequence ID" value="NZ_JBHSZT010000003.1"/>
</dbReference>
<keyword evidence="3" id="KW-1003">Cell membrane</keyword>
<dbReference type="PATRIC" id="fig|1218492.5.peg.1706"/>
<dbReference type="SMART" id="SM00382">
    <property type="entry name" value="AAA"/>
    <property type="match status" value="1"/>
</dbReference>
<dbReference type="PROSITE" id="PS50929">
    <property type="entry name" value="ABC_TM1F"/>
    <property type="match status" value="1"/>
</dbReference>
<keyword evidence="5 11" id="KW-0812">Transmembrane</keyword>
<comment type="subcellular location">
    <subcellularLocation>
        <location evidence="1">Cell membrane</location>
        <topology evidence="1">Multi-pass membrane protein</topology>
    </subcellularLocation>
</comment>
<dbReference type="GO" id="GO:0008234">
    <property type="term" value="F:cysteine-type peptidase activity"/>
    <property type="evidence" value="ECO:0007669"/>
    <property type="project" value="UniProtKB-KW"/>
</dbReference>
<dbReference type="CDD" id="cd03228">
    <property type="entry name" value="ABCC_MRP_Like"/>
    <property type="match status" value="1"/>
</dbReference>
<organism evidence="14 15">
    <name type="scientific">Bombilactobacillus mellifer</name>
    <dbReference type="NCBI Taxonomy" id="1218492"/>
    <lineage>
        <taxon>Bacteria</taxon>
        <taxon>Bacillati</taxon>
        <taxon>Bacillota</taxon>
        <taxon>Bacilli</taxon>
        <taxon>Lactobacillales</taxon>
        <taxon>Lactobacillaceae</taxon>
        <taxon>Bombilactobacillus</taxon>
    </lineage>
</organism>
<evidence type="ECO:0000256" key="5">
    <source>
        <dbReference type="ARBA" id="ARBA00022692"/>
    </source>
</evidence>
<keyword evidence="10 11" id="KW-0472">Membrane</keyword>
<evidence type="ECO:0000259" key="12">
    <source>
        <dbReference type="PROSITE" id="PS50893"/>
    </source>
</evidence>
<dbReference type="STRING" id="1218492.JG30_16480"/>
<dbReference type="PROSITE" id="PS00211">
    <property type="entry name" value="ABC_TRANSPORTER_1"/>
    <property type="match status" value="1"/>
</dbReference>
<keyword evidence="15" id="KW-1185">Reference proteome</keyword>
<keyword evidence="7" id="KW-0378">Hydrolase</keyword>
<dbReference type="EMBL" id="JXJQ01000011">
    <property type="protein sequence ID" value="KJY60519.1"/>
    <property type="molecule type" value="Genomic_DNA"/>
</dbReference>
<keyword evidence="7" id="KW-0788">Thiol protease</keyword>
<dbReference type="Gene3D" id="3.40.50.300">
    <property type="entry name" value="P-loop containing nucleotide triphosphate hydrolases"/>
    <property type="match status" value="1"/>
</dbReference>
<feature type="transmembrane region" description="Helical" evidence="11">
    <location>
        <begin position="20"/>
        <end position="41"/>
    </location>
</feature>
<dbReference type="InterPro" id="IPR014216">
    <property type="entry name" value="ABC_transptr_CydD"/>
</dbReference>
<dbReference type="SUPFAM" id="SSF52540">
    <property type="entry name" value="P-loop containing nucleoside triphosphate hydrolases"/>
    <property type="match status" value="1"/>
</dbReference>
<dbReference type="InterPro" id="IPR017871">
    <property type="entry name" value="ABC_transporter-like_CS"/>
</dbReference>
<dbReference type="InterPro" id="IPR003439">
    <property type="entry name" value="ABC_transporter-like_ATP-bd"/>
</dbReference>
<dbReference type="PANTHER" id="PTHR24221">
    <property type="entry name" value="ATP-BINDING CASSETTE SUB-FAMILY B"/>
    <property type="match status" value="1"/>
</dbReference>
<dbReference type="InterPro" id="IPR003593">
    <property type="entry name" value="AAA+_ATPase"/>
</dbReference>
<evidence type="ECO:0000256" key="7">
    <source>
        <dbReference type="ARBA" id="ARBA00022807"/>
    </source>
</evidence>
<feature type="domain" description="ABC transmembrane type-1" evidence="13">
    <location>
        <begin position="22"/>
        <end position="299"/>
    </location>
</feature>
<name>A0A0F4LQF2_9LACO</name>
<sequence length="576" mass="65189">MIDKRLFKLPGIKPLFKMLAGLTVLQAFMILFQAIFLAKVLVLSWQRKGLSQLGWLAGAFFLAFLGRHGLTWIKNRLLDRYATKTTEDLRQKLLAQVYTTGAAMIAQKGSGNIVTNALDGMDEVNNYFNLILSKFMNMMIIPWILLVYIFWQNLTSGIVLVLVFPIIILFMIILGYAAKDKASSQYAEYVVLSNHFLDALRGLTTLKMLGLSKEYTHNIYQVSENYRKKTLSTLRIAILSTFALDWFTTLSIAILAVFLGLALMNGTLPLYPALVTLILAPEYFLPLRDFASDYHATLNGKNAFQQTLDILTIPTVTDRTLLPAFTWNEQSRLTIQHLNFQYDNTTDQVNLKDLNLTLQGYERVAIIGQSGAGKSTLLEALSGFVIPQTGNIQLNGHQLPHLAQDQWQQQFTYLPQKPYLFSDTIANNIRFYQPTASNEEVQQATEQAGLAKFIATLPQGLQTRVGEAGRGISGGQAQRIMLARAFLVQQRHILIFDEPTAHLDIETEYALKKTMMQLFKHHLVLFATHRLHWLEQMDYVLVLDNGKIAEQGPVKQLLQKQHGPFFELTSHMRGVN</sequence>
<dbReference type="NCBIfam" id="TIGR02857">
    <property type="entry name" value="CydD"/>
    <property type="match status" value="1"/>
</dbReference>
<evidence type="ECO:0000256" key="1">
    <source>
        <dbReference type="ARBA" id="ARBA00004651"/>
    </source>
</evidence>
<dbReference type="GO" id="GO:0006508">
    <property type="term" value="P:proteolysis"/>
    <property type="evidence" value="ECO:0007669"/>
    <property type="project" value="UniProtKB-KW"/>
</dbReference>
<feature type="transmembrane region" description="Helical" evidence="11">
    <location>
        <begin position="131"/>
        <end position="151"/>
    </location>
</feature>
<dbReference type="InterPro" id="IPR011527">
    <property type="entry name" value="ABC1_TM_dom"/>
</dbReference>
<protein>
    <submittedName>
        <fullName evidence="14">Cytochrome D ABC transporter, ATP-binding and permease protein</fullName>
    </submittedName>
</protein>
<dbReference type="GO" id="GO:0042883">
    <property type="term" value="P:cysteine transport"/>
    <property type="evidence" value="ECO:0007669"/>
    <property type="project" value="InterPro"/>
</dbReference>
<evidence type="ECO:0000313" key="14">
    <source>
        <dbReference type="EMBL" id="KJY60519.1"/>
    </source>
</evidence>
<evidence type="ECO:0000313" key="15">
    <source>
        <dbReference type="Proteomes" id="UP000033558"/>
    </source>
</evidence>
<keyword evidence="9 11" id="KW-1133">Transmembrane helix</keyword>
<evidence type="ECO:0000256" key="8">
    <source>
        <dbReference type="ARBA" id="ARBA00022840"/>
    </source>
</evidence>
<dbReference type="SUPFAM" id="SSF90123">
    <property type="entry name" value="ABC transporter transmembrane region"/>
    <property type="match status" value="1"/>
</dbReference>
<proteinExistence type="predicted"/>
<keyword evidence="4" id="KW-0645">Protease</keyword>
<accession>A0A0F4LQF2</accession>
<dbReference type="AlphaFoldDB" id="A0A0F4LQF2"/>
<dbReference type="InterPro" id="IPR039421">
    <property type="entry name" value="Type_1_exporter"/>
</dbReference>
<dbReference type="GO" id="GO:0140359">
    <property type="term" value="F:ABC-type transporter activity"/>
    <property type="evidence" value="ECO:0007669"/>
    <property type="project" value="InterPro"/>
</dbReference>
<gene>
    <name evidence="14" type="ORF">JG30_16480</name>
</gene>
<dbReference type="GO" id="GO:0005524">
    <property type="term" value="F:ATP binding"/>
    <property type="evidence" value="ECO:0007669"/>
    <property type="project" value="UniProtKB-KW"/>
</dbReference>
<keyword evidence="8 14" id="KW-0067">ATP-binding</keyword>
<dbReference type="GO" id="GO:0016887">
    <property type="term" value="F:ATP hydrolysis activity"/>
    <property type="evidence" value="ECO:0007669"/>
    <property type="project" value="InterPro"/>
</dbReference>
<dbReference type="PANTHER" id="PTHR24221:SF614">
    <property type="entry name" value="GLUTATHIONE_L-CYSTEINE TRANSPORT SYSTEM ATP-BINDING_PERMEASE PROTEIN CYDC"/>
    <property type="match status" value="1"/>
</dbReference>